<keyword evidence="3" id="KW-0479">Metal-binding</keyword>
<dbReference type="SUPFAM" id="SSF55811">
    <property type="entry name" value="Nudix"/>
    <property type="match status" value="1"/>
</dbReference>
<keyword evidence="6" id="KW-0464">Manganese</keyword>
<dbReference type="GO" id="GO:0010945">
    <property type="term" value="F:coenzyme A diphosphatase activity"/>
    <property type="evidence" value="ECO:0007669"/>
    <property type="project" value="InterPro"/>
</dbReference>
<comment type="cofactor">
    <cofactor evidence="1">
        <name>Mn(2+)</name>
        <dbReference type="ChEBI" id="CHEBI:29035"/>
    </cofactor>
</comment>
<dbReference type="InterPro" id="IPR015797">
    <property type="entry name" value="NUDIX_hydrolase-like_dom_sf"/>
</dbReference>
<reference evidence="8" key="1">
    <citation type="submission" date="2018-06" db="EMBL/GenBank/DDBJ databases">
        <authorList>
            <person name="Zhirakovskaya E."/>
        </authorList>
    </citation>
    <scope>NUCLEOTIDE SEQUENCE</scope>
</reference>
<dbReference type="InterPro" id="IPR000086">
    <property type="entry name" value="NUDIX_hydrolase_dom"/>
</dbReference>
<proteinExistence type="predicted"/>
<gene>
    <name evidence="8" type="ORF">MNBD_ALPHA12-1492</name>
</gene>
<evidence type="ECO:0000256" key="4">
    <source>
        <dbReference type="ARBA" id="ARBA00022801"/>
    </source>
</evidence>
<dbReference type="Pfam" id="PF00293">
    <property type="entry name" value="NUDIX"/>
    <property type="match status" value="1"/>
</dbReference>
<keyword evidence="5" id="KW-0460">Magnesium</keyword>
<sequence length="220" mass="24334">MQEEDGFLLQISQKLLKRPLSLAGAEPLVPDWMPDVPFIDPPAPAAVLISLVARPGGRTIIYTQRSAALRAHSGQIAFPGGKIDASDVDAGATALREAHEEVGLELSGAKILGYMPPYQTGTNYVITPVVAAVCQRGRLVPNPNEVDEVFEVPLEFIMDKENYGRFLVTRPGREHSSWMLDFDGHIIWGITAHLTRKFRKMILGEPDWPEPDWPDKEGAR</sequence>
<accession>A0A3B0UFI9</accession>
<dbReference type="EMBL" id="UOEO01000227">
    <property type="protein sequence ID" value="VAW23249.1"/>
    <property type="molecule type" value="Genomic_DNA"/>
</dbReference>
<organism evidence="8">
    <name type="scientific">hydrothermal vent metagenome</name>
    <dbReference type="NCBI Taxonomy" id="652676"/>
    <lineage>
        <taxon>unclassified sequences</taxon>
        <taxon>metagenomes</taxon>
        <taxon>ecological metagenomes</taxon>
    </lineage>
</organism>
<keyword evidence="4 8" id="KW-0378">Hydrolase</keyword>
<evidence type="ECO:0000256" key="1">
    <source>
        <dbReference type="ARBA" id="ARBA00001936"/>
    </source>
</evidence>
<feature type="domain" description="Nudix hydrolase" evidence="7">
    <location>
        <begin position="42"/>
        <end position="174"/>
    </location>
</feature>
<dbReference type="InterPro" id="IPR045121">
    <property type="entry name" value="CoAse"/>
</dbReference>
<evidence type="ECO:0000313" key="8">
    <source>
        <dbReference type="EMBL" id="VAW23249.1"/>
    </source>
</evidence>
<dbReference type="GO" id="GO:0046872">
    <property type="term" value="F:metal ion binding"/>
    <property type="evidence" value="ECO:0007669"/>
    <property type="project" value="UniProtKB-KW"/>
</dbReference>
<dbReference type="PANTHER" id="PTHR12992:SF11">
    <property type="entry name" value="MITOCHONDRIAL COENZYME A DIPHOSPHATASE NUDT8"/>
    <property type="match status" value="1"/>
</dbReference>
<dbReference type="PANTHER" id="PTHR12992">
    <property type="entry name" value="NUDIX HYDROLASE"/>
    <property type="match status" value="1"/>
</dbReference>
<dbReference type="AlphaFoldDB" id="A0A3B0UFI9"/>
<dbReference type="Gene3D" id="3.90.79.10">
    <property type="entry name" value="Nucleoside Triphosphate Pyrophosphohydrolase"/>
    <property type="match status" value="1"/>
</dbReference>
<evidence type="ECO:0000256" key="6">
    <source>
        <dbReference type="ARBA" id="ARBA00023211"/>
    </source>
</evidence>
<name>A0A3B0UFI9_9ZZZZ</name>
<dbReference type="CDD" id="cd03426">
    <property type="entry name" value="NUDIX_CoAse_Nudt7"/>
    <property type="match status" value="1"/>
</dbReference>
<evidence type="ECO:0000256" key="3">
    <source>
        <dbReference type="ARBA" id="ARBA00022723"/>
    </source>
</evidence>
<evidence type="ECO:0000259" key="7">
    <source>
        <dbReference type="PROSITE" id="PS51462"/>
    </source>
</evidence>
<evidence type="ECO:0000256" key="2">
    <source>
        <dbReference type="ARBA" id="ARBA00001946"/>
    </source>
</evidence>
<evidence type="ECO:0000256" key="5">
    <source>
        <dbReference type="ARBA" id="ARBA00022842"/>
    </source>
</evidence>
<dbReference type="PROSITE" id="PS51462">
    <property type="entry name" value="NUDIX"/>
    <property type="match status" value="1"/>
</dbReference>
<dbReference type="NCBIfam" id="NF007980">
    <property type="entry name" value="PRK10707.1"/>
    <property type="match status" value="1"/>
</dbReference>
<protein>
    <submittedName>
        <fullName evidence="8">Uncharacterized Nudix hydrolase NudL</fullName>
    </submittedName>
</protein>
<comment type="cofactor">
    <cofactor evidence="2">
        <name>Mg(2+)</name>
        <dbReference type="ChEBI" id="CHEBI:18420"/>
    </cofactor>
</comment>